<evidence type="ECO:0000313" key="17">
    <source>
        <dbReference type="EMBL" id="AVP87863.1"/>
    </source>
</evidence>
<dbReference type="SUPFAM" id="SSF55681">
    <property type="entry name" value="Class II aaRS and biotin synthetases"/>
    <property type="match status" value="1"/>
</dbReference>
<dbReference type="InterPro" id="IPR006195">
    <property type="entry name" value="aa-tRNA-synth_II"/>
</dbReference>
<evidence type="ECO:0000256" key="10">
    <source>
        <dbReference type="ARBA" id="ARBA00047929"/>
    </source>
</evidence>
<accession>A0A2P1P9C9</accession>
<feature type="binding site" evidence="13">
    <location>
        <position position="378"/>
    </location>
    <ligand>
        <name>L-serine</name>
        <dbReference type="ChEBI" id="CHEBI:33384"/>
    </ligand>
</feature>
<comment type="subcellular location">
    <subcellularLocation>
        <location evidence="1 12">Cytoplasm</location>
    </subcellularLocation>
</comment>
<keyword evidence="7 12" id="KW-0067">ATP-binding</keyword>
<keyword evidence="6 12" id="KW-0547">Nucleotide-binding</keyword>
<evidence type="ECO:0000256" key="15">
    <source>
        <dbReference type="SAM" id="Coils"/>
    </source>
</evidence>
<keyword evidence="15" id="KW-0175">Coiled coil</keyword>
<dbReference type="HAMAP" id="MF_00176">
    <property type="entry name" value="Ser_tRNA_synth_type1"/>
    <property type="match status" value="1"/>
</dbReference>
<comment type="catalytic activity">
    <reaction evidence="10 12">
        <text>tRNA(Sec) + L-serine + ATP = L-seryl-tRNA(Sec) + AMP + diphosphate + H(+)</text>
        <dbReference type="Rhea" id="RHEA:42580"/>
        <dbReference type="Rhea" id="RHEA-COMP:9742"/>
        <dbReference type="Rhea" id="RHEA-COMP:10128"/>
        <dbReference type="ChEBI" id="CHEBI:15378"/>
        <dbReference type="ChEBI" id="CHEBI:30616"/>
        <dbReference type="ChEBI" id="CHEBI:33019"/>
        <dbReference type="ChEBI" id="CHEBI:33384"/>
        <dbReference type="ChEBI" id="CHEBI:78442"/>
        <dbReference type="ChEBI" id="CHEBI:78533"/>
        <dbReference type="ChEBI" id="CHEBI:456215"/>
        <dbReference type="EC" id="6.1.1.11"/>
    </reaction>
</comment>
<feature type="binding site" evidence="12 14">
    <location>
        <begin position="344"/>
        <end position="347"/>
    </location>
    <ligand>
        <name>ATP</name>
        <dbReference type="ChEBI" id="CHEBI:30616"/>
    </ligand>
</feature>
<evidence type="ECO:0000313" key="18">
    <source>
        <dbReference type="Proteomes" id="UP000241762"/>
    </source>
</evidence>
<evidence type="ECO:0000256" key="8">
    <source>
        <dbReference type="ARBA" id="ARBA00022917"/>
    </source>
</evidence>
<evidence type="ECO:0000256" key="4">
    <source>
        <dbReference type="ARBA" id="ARBA00022490"/>
    </source>
</evidence>
<dbReference type="PANTHER" id="PTHR43697:SF1">
    <property type="entry name" value="SERINE--TRNA LIGASE"/>
    <property type="match status" value="1"/>
</dbReference>
<evidence type="ECO:0000256" key="3">
    <source>
        <dbReference type="ARBA" id="ARBA00010728"/>
    </source>
</evidence>
<dbReference type="InterPro" id="IPR010978">
    <property type="entry name" value="tRNA-bd_arm"/>
</dbReference>
<comment type="caution">
    <text evidence="12">Lacks conserved residue(s) required for the propagation of feature annotation.</text>
</comment>
<dbReference type="InterPro" id="IPR002314">
    <property type="entry name" value="aa-tRNA-synt_IIb"/>
</dbReference>
<dbReference type="Proteomes" id="UP000241762">
    <property type="component" value="Chromosome"/>
</dbReference>
<dbReference type="EMBL" id="CP027845">
    <property type="protein sequence ID" value="AVP87863.1"/>
    <property type="molecule type" value="Genomic_DNA"/>
</dbReference>
<dbReference type="InterPro" id="IPR002317">
    <property type="entry name" value="Ser-tRNA-ligase_type_1"/>
</dbReference>
<keyword evidence="9 12" id="KW-0030">Aminoacyl-tRNA synthetase</keyword>
<feature type="binding site" evidence="13">
    <location>
        <position position="226"/>
    </location>
    <ligand>
        <name>L-serine</name>
        <dbReference type="ChEBI" id="CHEBI:33384"/>
    </ligand>
</feature>
<dbReference type="Pfam" id="PF00587">
    <property type="entry name" value="tRNA-synt_2b"/>
    <property type="match status" value="1"/>
</dbReference>
<dbReference type="AlphaFoldDB" id="A0A2P1P9C9"/>
<feature type="binding site" evidence="12 14">
    <location>
        <begin position="257"/>
        <end position="259"/>
    </location>
    <ligand>
        <name>ATP</name>
        <dbReference type="ChEBI" id="CHEBI:30616"/>
    </ligand>
</feature>
<feature type="coiled-coil region" evidence="15">
    <location>
        <begin position="30"/>
        <end position="103"/>
    </location>
</feature>
<dbReference type="GO" id="GO:0005737">
    <property type="term" value="C:cytoplasm"/>
    <property type="evidence" value="ECO:0007669"/>
    <property type="project" value="UniProtKB-SubCell"/>
</dbReference>
<feature type="binding site" evidence="13">
    <location>
        <position position="257"/>
    </location>
    <ligand>
        <name>L-serine</name>
        <dbReference type="ChEBI" id="CHEBI:33384"/>
    </ligand>
</feature>
<keyword evidence="5 12" id="KW-0436">Ligase</keyword>
<dbReference type="PIRSF" id="PIRSF001529">
    <property type="entry name" value="Ser-tRNA-synth_IIa"/>
    <property type="match status" value="1"/>
</dbReference>
<dbReference type="PROSITE" id="PS50862">
    <property type="entry name" value="AA_TRNA_LIGASE_II"/>
    <property type="match status" value="1"/>
</dbReference>
<dbReference type="KEGG" id="ptc:phytr_9350"/>
<dbReference type="GO" id="GO:0006434">
    <property type="term" value="P:seryl-tRNA aminoacylation"/>
    <property type="evidence" value="ECO:0007669"/>
    <property type="project" value="UniProtKB-UniRule"/>
</dbReference>
<evidence type="ECO:0000256" key="13">
    <source>
        <dbReference type="PIRSR" id="PIRSR001529-1"/>
    </source>
</evidence>
<protein>
    <recommendedName>
        <fullName evidence="12">Serine--tRNA ligase</fullName>
        <ecNumber evidence="12">6.1.1.11</ecNumber>
    </recommendedName>
    <alternativeName>
        <fullName evidence="12">Seryl-tRNA synthetase</fullName>
        <shortName evidence="12">SerRS</shortName>
    </alternativeName>
    <alternativeName>
        <fullName evidence="12">Seryl-tRNA(Ser/Sec) synthetase</fullName>
    </alternativeName>
</protein>
<dbReference type="GO" id="GO:0005524">
    <property type="term" value="F:ATP binding"/>
    <property type="evidence" value="ECO:0007669"/>
    <property type="project" value="UniProtKB-UniRule"/>
</dbReference>
<evidence type="ECO:0000256" key="14">
    <source>
        <dbReference type="PIRSR" id="PIRSR001529-2"/>
    </source>
</evidence>
<evidence type="ECO:0000256" key="6">
    <source>
        <dbReference type="ARBA" id="ARBA00022741"/>
    </source>
</evidence>
<dbReference type="InterPro" id="IPR015866">
    <property type="entry name" value="Ser-tRNA-synth_1_N"/>
</dbReference>
<comment type="function">
    <text evidence="12">Catalyzes the attachment of serine to tRNA(Ser). Is also able to aminoacylate tRNA(Sec) with serine, to form the misacylated tRNA L-seryl-tRNA(Sec), which will be further converted into selenocysteinyl-tRNA(Sec).</text>
</comment>
<evidence type="ECO:0000256" key="12">
    <source>
        <dbReference type="HAMAP-Rule" id="MF_00176"/>
    </source>
</evidence>
<feature type="binding site" evidence="12 13">
    <location>
        <position position="280"/>
    </location>
    <ligand>
        <name>L-serine</name>
        <dbReference type="ChEBI" id="CHEBI:33384"/>
    </ligand>
</feature>
<dbReference type="InterPro" id="IPR045864">
    <property type="entry name" value="aa-tRNA-synth_II/BPL/LPL"/>
</dbReference>
<gene>
    <name evidence="12" type="primary">serS</name>
    <name evidence="17" type="ORF">phytr_9350</name>
</gene>
<feature type="binding site" evidence="12">
    <location>
        <position position="380"/>
    </location>
    <ligand>
        <name>L-serine</name>
        <dbReference type="ChEBI" id="CHEBI:33384"/>
    </ligand>
</feature>
<dbReference type="UniPathway" id="UPA00906">
    <property type="reaction ID" value="UER00895"/>
</dbReference>
<feature type="domain" description="Aminoacyl-transfer RNA synthetases class-II family profile" evidence="16">
    <location>
        <begin position="168"/>
        <end position="405"/>
    </location>
</feature>
<comment type="catalytic activity">
    <reaction evidence="11 12">
        <text>tRNA(Ser) + L-serine + ATP = L-seryl-tRNA(Ser) + AMP + diphosphate + H(+)</text>
        <dbReference type="Rhea" id="RHEA:12292"/>
        <dbReference type="Rhea" id="RHEA-COMP:9669"/>
        <dbReference type="Rhea" id="RHEA-COMP:9703"/>
        <dbReference type="ChEBI" id="CHEBI:15378"/>
        <dbReference type="ChEBI" id="CHEBI:30616"/>
        <dbReference type="ChEBI" id="CHEBI:33019"/>
        <dbReference type="ChEBI" id="CHEBI:33384"/>
        <dbReference type="ChEBI" id="CHEBI:78442"/>
        <dbReference type="ChEBI" id="CHEBI:78533"/>
        <dbReference type="ChEBI" id="CHEBI:456215"/>
        <dbReference type="EC" id="6.1.1.11"/>
    </reaction>
</comment>
<feature type="binding site" evidence="12">
    <location>
        <begin position="226"/>
        <end position="228"/>
    </location>
    <ligand>
        <name>L-serine</name>
        <dbReference type="ChEBI" id="CHEBI:33384"/>
    </ligand>
</feature>
<dbReference type="GO" id="GO:0016260">
    <property type="term" value="P:selenocysteine biosynthetic process"/>
    <property type="evidence" value="ECO:0007669"/>
    <property type="project" value="UniProtKB-UniRule"/>
</dbReference>
<dbReference type="EC" id="6.1.1.11" evidence="12"/>
<evidence type="ECO:0000256" key="7">
    <source>
        <dbReference type="ARBA" id="ARBA00022840"/>
    </source>
</evidence>
<evidence type="ECO:0000256" key="11">
    <source>
        <dbReference type="ARBA" id="ARBA00048823"/>
    </source>
</evidence>
<sequence>MIDIKWIRQNPASLDENLAKRGQDSLSKEILDLDKKKRDLTLKIEQLQQKRNQTAANLSGFPDKKSSQFQKLKQDAAKIKQDLEALEKELENNKQLEDILDRLPNILNFDVPVGKDETENKLIKSWGNPKSGTLHHQDIGQTLDAMDFHSTAKMSGSRFVTLSGPLARLERALVNFLLDFHTSIGNFEEISPPYLVKHHAMYNAGILPKFSEDSFRVEEEFRLIPTAEVPLINLVADQIISPEELPMRLVAYTPCFRSEAGSAGADTKGLIRMHQFSKVELVSITTPDNSEEEHEFILAQAQKVLEKLELPYRTMLLCSRDTGFQSSKTYDIEVWLPSQKRYREISSCSNCKDFQARRMKARFKEFGQKETTFLHTLNGSGLPLGRTIAAILENYVEADGSVTVPTCLVNYMGGMKKISPKIKI</sequence>
<keyword evidence="4 12" id="KW-0963">Cytoplasm</keyword>
<dbReference type="SUPFAM" id="SSF46589">
    <property type="entry name" value="tRNA-binding arm"/>
    <property type="match status" value="1"/>
</dbReference>
<evidence type="ECO:0000259" key="16">
    <source>
        <dbReference type="PROSITE" id="PS50862"/>
    </source>
</evidence>
<keyword evidence="8 12" id="KW-0648">Protein biosynthesis</keyword>
<dbReference type="PRINTS" id="PR00981">
    <property type="entry name" value="TRNASYNTHSER"/>
</dbReference>
<dbReference type="InterPro" id="IPR042103">
    <property type="entry name" value="SerRS_1_N_sf"/>
</dbReference>
<comment type="subunit">
    <text evidence="12">Homodimer. The tRNA molecule binds across the dimer.</text>
</comment>
<keyword evidence="18" id="KW-1185">Reference proteome</keyword>
<organism evidence="17 18">
    <name type="scientific">Candidatus Phycorickettsia trachydisci</name>
    <dbReference type="NCBI Taxonomy" id="2115978"/>
    <lineage>
        <taxon>Bacteria</taxon>
        <taxon>Pseudomonadati</taxon>
        <taxon>Pseudomonadota</taxon>
        <taxon>Alphaproteobacteria</taxon>
        <taxon>Rickettsiales</taxon>
        <taxon>Rickettsiaceae</taxon>
        <taxon>Candidatus Phycorickettsia</taxon>
    </lineage>
</organism>
<dbReference type="OrthoDB" id="9804647at2"/>
<dbReference type="Pfam" id="PF02403">
    <property type="entry name" value="Seryl_tRNA_N"/>
    <property type="match status" value="1"/>
</dbReference>
<dbReference type="CDD" id="cd00770">
    <property type="entry name" value="SerRS_core"/>
    <property type="match status" value="1"/>
</dbReference>
<dbReference type="Gene3D" id="3.30.930.10">
    <property type="entry name" value="Bira Bifunctional Protein, Domain 2"/>
    <property type="match status" value="1"/>
</dbReference>
<dbReference type="NCBIfam" id="TIGR00414">
    <property type="entry name" value="serS"/>
    <property type="match status" value="1"/>
</dbReference>
<dbReference type="GO" id="GO:0004828">
    <property type="term" value="F:serine-tRNA ligase activity"/>
    <property type="evidence" value="ECO:0007669"/>
    <property type="project" value="UniProtKB-UniRule"/>
</dbReference>
<evidence type="ECO:0000256" key="2">
    <source>
        <dbReference type="ARBA" id="ARBA00005045"/>
    </source>
</evidence>
<dbReference type="InterPro" id="IPR033729">
    <property type="entry name" value="SerRS_core"/>
</dbReference>
<evidence type="ECO:0000256" key="1">
    <source>
        <dbReference type="ARBA" id="ARBA00004496"/>
    </source>
</evidence>
<dbReference type="Gene3D" id="1.10.287.40">
    <property type="entry name" value="Serine-tRNA synthetase, tRNA binding domain"/>
    <property type="match status" value="1"/>
</dbReference>
<comment type="domain">
    <text evidence="12">Consists of two distinct domains, a catalytic core and a N-terminal extension that is involved in tRNA binding.</text>
</comment>
<comment type="similarity">
    <text evidence="3 12">Belongs to the class-II aminoacyl-tRNA synthetase family. Type-1 seryl-tRNA synthetase subfamily.</text>
</comment>
<dbReference type="PANTHER" id="PTHR43697">
    <property type="entry name" value="SERYL-TRNA SYNTHETASE"/>
    <property type="match status" value="1"/>
</dbReference>
<dbReference type="RefSeq" id="WP_106874705.1">
    <property type="nucleotide sequence ID" value="NZ_CP027845.1"/>
</dbReference>
<evidence type="ECO:0000256" key="5">
    <source>
        <dbReference type="ARBA" id="ARBA00022598"/>
    </source>
</evidence>
<evidence type="ECO:0000256" key="9">
    <source>
        <dbReference type="ARBA" id="ARBA00023146"/>
    </source>
</evidence>
<name>A0A2P1P9C9_9RICK</name>
<reference evidence="17 18" key="1">
    <citation type="submission" date="2018-03" db="EMBL/GenBank/DDBJ databases">
        <title>A gene transfer event suggests a long-term partnership between eustigmatophyte algae and a novel lineage of endosymbiotic bacteria.</title>
        <authorList>
            <person name="Yurchenko T."/>
            <person name="Sevcikova T."/>
            <person name="Pribyl P."/>
            <person name="El Karkouri K."/>
            <person name="Klimes V."/>
            <person name="Amaral R."/>
            <person name="Zbrankova V."/>
            <person name="Kim E."/>
            <person name="Raoult D."/>
            <person name="Santos L.M.A."/>
            <person name="Elias M."/>
        </authorList>
    </citation>
    <scope>NUCLEOTIDE SEQUENCE [LARGE SCALE GENOMIC DNA]</scope>
    <source>
        <strain evidence="17">CCALA 838</strain>
    </source>
</reference>
<comment type="pathway">
    <text evidence="2 12">Aminoacyl-tRNA biosynthesis; selenocysteinyl-tRNA(Sec) biosynthesis; L-seryl-tRNA(Sec) from L-serine and tRNA(Sec): step 1/1.</text>
</comment>
<proteinExistence type="inferred from homology"/>